<keyword evidence="3" id="KW-0813">Transport</keyword>
<gene>
    <name evidence="3" type="ORF">P3T76_011362</name>
</gene>
<keyword evidence="3" id="KW-0406">Ion transport</keyword>
<sequence length="92" mass="10639">MAPNSADPTSTKMTHRFLGNSGLLVSKLSLGSWMDYNETYTVDAWYDMMKIAFQHGVNLYDKAERYGIESQENSYFRVVHIQSKIFVFAFLK</sequence>
<reference evidence="3" key="1">
    <citation type="submission" date="2023-08" db="EMBL/GenBank/DDBJ databases">
        <title>Reference Genome Resource for the Citrus Pathogen Phytophthora citrophthora.</title>
        <authorList>
            <person name="Moller H."/>
            <person name="Coetzee B."/>
            <person name="Rose L.J."/>
            <person name="Van Niekerk J.M."/>
        </authorList>
    </citation>
    <scope>NUCLEOTIDE SEQUENCE</scope>
    <source>
        <strain evidence="3">STE-U-9442</strain>
    </source>
</reference>
<dbReference type="InterPro" id="IPR005399">
    <property type="entry name" value="K_chnl_volt-dep_bsu_KCNAB-rel"/>
</dbReference>
<keyword evidence="2" id="KW-0560">Oxidoreductase</keyword>
<name>A0AAD9G947_9STRA</name>
<proteinExistence type="predicted"/>
<keyword evidence="3" id="KW-0407">Ion channel</keyword>
<dbReference type="PANTHER" id="PTHR43150">
    <property type="entry name" value="HYPERKINETIC, ISOFORM M"/>
    <property type="match status" value="1"/>
</dbReference>
<dbReference type="EMBL" id="JASMQC010000026">
    <property type="protein sequence ID" value="KAK1934159.1"/>
    <property type="molecule type" value="Genomic_DNA"/>
</dbReference>
<dbReference type="GO" id="GO:0016491">
    <property type="term" value="F:oxidoreductase activity"/>
    <property type="evidence" value="ECO:0007669"/>
    <property type="project" value="UniProtKB-KW"/>
</dbReference>
<organism evidence="3 4">
    <name type="scientific">Phytophthora citrophthora</name>
    <dbReference type="NCBI Taxonomy" id="4793"/>
    <lineage>
        <taxon>Eukaryota</taxon>
        <taxon>Sar</taxon>
        <taxon>Stramenopiles</taxon>
        <taxon>Oomycota</taxon>
        <taxon>Peronosporomycetes</taxon>
        <taxon>Peronosporales</taxon>
        <taxon>Peronosporaceae</taxon>
        <taxon>Phytophthora</taxon>
    </lineage>
</organism>
<keyword evidence="1" id="KW-0521">NADP</keyword>
<evidence type="ECO:0000313" key="4">
    <source>
        <dbReference type="Proteomes" id="UP001259832"/>
    </source>
</evidence>
<dbReference type="Proteomes" id="UP001259832">
    <property type="component" value="Unassembled WGS sequence"/>
</dbReference>
<dbReference type="SUPFAM" id="SSF51430">
    <property type="entry name" value="NAD(P)-linked oxidoreductase"/>
    <property type="match status" value="1"/>
</dbReference>
<keyword evidence="4" id="KW-1185">Reference proteome</keyword>
<comment type="caution">
    <text evidence="3">The sequence shown here is derived from an EMBL/GenBank/DDBJ whole genome shotgun (WGS) entry which is preliminary data.</text>
</comment>
<protein>
    <submittedName>
        <fullName evidence="3">Voltage-gated potassium channel subunit beta-3</fullName>
    </submittedName>
</protein>
<dbReference type="AlphaFoldDB" id="A0AAD9G947"/>
<dbReference type="Gene3D" id="3.20.20.100">
    <property type="entry name" value="NADP-dependent oxidoreductase domain"/>
    <property type="match status" value="1"/>
</dbReference>
<evidence type="ECO:0000313" key="3">
    <source>
        <dbReference type="EMBL" id="KAK1934159.1"/>
    </source>
</evidence>
<dbReference type="InterPro" id="IPR036812">
    <property type="entry name" value="NAD(P)_OxRdtase_dom_sf"/>
</dbReference>
<dbReference type="GO" id="GO:0034220">
    <property type="term" value="P:monoatomic ion transmembrane transport"/>
    <property type="evidence" value="ECO:0007669"/>
    <property type="project" value="UniProtKB-KW"/>
</dbReference>
<evidence type="ECO:0000256" key="1">
    <source>
        <dbReference type="ARBA" id="ARBA00022857"/>
    </source>
</evidence>
<accession>A0AAD9G947</accession>
<dbReference type="PANTHER" id="PTHR43150:SF2">
    <property type="entry name" value="HYPERKINETIC, ISOFORM M"/>
    <property type="match status" value="1"/>
</dbReference>
<evidence type="ECO:0000256" key="2">
    <source>
        <dbReference type="ARBA" id="ARBA00023002"/>
    </source>
</evidence>